<dbReference type="InParanoid" id="A0A7M7K005"/>
<dbReference type="OrthoDB" id="10544212at2759"/>
<protein>
    <submittedName>
        <fullName evidence="2">Uncharacterized protein</fullName>
    </submittedName>
</protein>
<name>A0A7M7K005_VARDE</name>
<dbReference type="EnsemblMetazoa" id="XM_022803166">
    <property type="protein sequence ID" value="XP_022658901"/>
    <property type="gene ID" value="LOC111249375"/>
</dbReference>
<feature type="compositionally biased region" description="Basic and acidic residues" evidence="1">
    <location>
        <begin position="224"/>
        <end position="235"/>
    </location>
</feature>
<evidence type="ECO:0000313" key="2">
    <source>
        <dbReference type="EnsemblMetazoa" id="XP_022658901"/>
    </source>
</evidence>
<organism evidence="2 3">
    <name type="scientific">Varroa destructor</name>
    <name type="common">Honeybee mite</name>
    <dbReference type="NCBI Taxonomy" id="109461"/>
    <lineage>
        <taxon>Eukaryota</taxon>
        <taxon>Metazoa</taxon>
        <taxon>Ecdysozoa</taxon>
        <taxon>Arthropoda</taxon>
        <taxon>Chelicerata</taxon>
        <taxon>Arachnida</taxon>
        <taxon>Acari</taxon>
        <taxon>Parasitiformes</taxon>
        <taxon>Mesostigmata</taxon>
        <taxon>Gamasina</taxon>
        <taxon>Dermanyssoidea</taxon>
        <taxon>Varroidae</taxon>
        <taxon>Varroa</taxon>
    </lineage>
</organism>
<evidence type="ECO:0000313" key="3">
    <source>
        <dbReference type="Proteomes" id="UP000594260"/>
    </source>
</evidence>
<feature type="region of interest" description="Disordered" evidence="1">
    <location>
        <begin position="188"/>
        <end position="325"/>
    </location>
</feature>
<evidence type="ECO:0000256" key="1">
    <source>
        <dbReference type="SAM" id="MobiDB-lite"/>
    </source>
</evidence>
<proteinExistence type="predicted"/>
<keyword evidence="3" id="KW-1185">Reference proteome</keyword>
<feature type="compositionally biased region" description="Low complexity" evidence="1">
    <location>
        <begin position="279"/>
        <end position="296"/>
    </location>
</feature>
<reference evidence="2" key="1">
    <citation type="submission" date="2021-01" db="UniProtKB">
        <authorList>
            <consortium name="EnsemblMetazoa"/>
        </authorList>
    </citation>
    <scope>IDENTIFICATION</scope>
</reference>
<dbReference type="Proteomes" id="UP000594260">
    <property type="component" value="Unplaced"/>
</dbReference>
<feature type="compositionally biased region" description="Low complexity" evidence="1">
    <location>
        <begin position="196"/>
        <end position="223"/>
    </location>
</feature>
<dbReference type="KEGG" id="vde:111249375"/>
<accession>A0A7M7K005</accession>
<dbReference type="GeneID" id="111249375"/>
<dbReference type="RefSeq" id="XP_022658901.1">
    <property type="nucleotide sequence ID" value="XM_022803166.1"/>
</dbReference>
<feature type="compositionally biased region" description="Low complexity" evidence="1">
    <location>
        <begin position="255"/>
        <end position="267"/>
    </location>
</feature>
<dbReference type="AlphaFoldDB" id="A0A7M7K005"/>
<sequence>MTSFARAEEERIFLERCYRLYERVERVKVARVDNKTPKCMFGSYLGKQNELRKQLMSAGSPATGSSEAPGYWNLSEFTSSEDATIEQRIERFLILTNYKRTPFSPKKRFPYLRKAHKIEPSQPLSLDVMDLHASAFTTSYPRIVRRVPAAESKLRKMPLFYQKASISSEEPSASAETLEHTEARGHEGTFHEGHEGMSTASTSSQSSSDGGSSASASGSSTSSKADDHDNSRSDDSSDNVSANGSQASHYSIARKSVSSKSSSMSSKSSDRHQAAQGAKPSTASTVSTVSSSLTVKKSQEIPAESVSTVSSEKRSRSSKVNHPGDKKSVALRICAEEGLSMSLSSLVPIVSEVQATVSPSVEPDVEACDEVSDADTTHDVPPMESENSVLNEESNAYVDFLNDVTDVILGMGVFSPSAIQAAIDAALATNVYGDVDRERAQVLVEQLFA</sequence>